<proteinExistence type="predicted"/>
<comment type="caution">
    <text evidence="1">The sequence shown here is derived from an EMBL/GenBank/DDBJ whole genome shotgun (WGS) entry which is preliminary data.</text>
</comment>
<name>A0A098M4W1_9BACL</name>
<dbReference type="EMBL" id="JQCR01000003">
    <property type="protein sequence ID" value="KGE17594.1"/>
    <property type="molecule type" value="Genomic_DNA"/>
</dbReference>
<evidence type="ECO:0000313" key="1">
    <source>
        <dbReference type="EMBL" id="KGE17594.1"/>
    </source>
</evidence>
<accession>A0A098M4W1</accession>
<dbReference type="STRING" id="268407.PWYN_23700"/>
<dbReference type="AlphaFoldDB" id="A0A098M4W1"/>
<reference evidence="1 2" key="1">
    <citation type="submission" date="2014-08" db="EMBL/GenBank/DDBJ databases">
        <authorList>
            <person name="den Bakker H.C."/>
        </authorList>
    </citation>
    <scope>NUCLEOTIDE SEQUENCE [LARGE SCALE GENOMIC DNA]</scope>
    <source>
        <strain evidence="1 2">DSM 18334</strain>
    </source>
</reference>
<dbReference type="OrthoDB" id="2629395at2"/>
<reference evidence="1 2" key="2">
    <citation type="submission" date="2014-10" db="EMBL/GenBank/DDBJ databases">
        <title>Comparative genomics of the Paenibacillus odorifer group.</title>
        <authorList>
            <person name="Tsai Y.-C."/>
            <person name="Martin N."/>
            <person name="Korlach J."/>
            <person name="Wiedmann M."/>
        </authorList>
    </citation>
    <scope>NUCLEOTIDE SEQUENCE [LARGE SCALE GENOMIC DNA]</scope>
    <source>
        <strain evidence="1 2">DSM 18334</strain>
    </source>
</reference>
<evidence type="ECO:0000313" key="2">
    <source>
        <dbReference type="Proteomes" id="UP000029734"/>
    </source>
</evidence>
<sequence length="63" mass="7643">MIEDKPLMQSMMGERIWQLMQVDQEAFKREAREYFARGYPGWTIKRVKYPIVYLLDERGQVSE</sequence>
<dbReference type="eggNOG" id="ENOG50303TE">
    <property type="taxonomic scope" value="Bacteria"/>
</dbReference>
<organism evidence="1 2">
    <name type="scientific">Paenibacillus wynnii</name>
    <dbReference type="NCBI Taxonomy" id="268407"/>
    <lineage>
        <taxon>Bacteria</taxon>
        <taxon>Bacillati</taxon>
        <taxon>Bacillota</taxon>
        <taxon>Bacilli</taxon>
        <taxon>Bacillales</taxon>
        <taxon>Paenibacillaceae</taxon>
        <taxon>Paenibacillus</taxon>
    </lineage>
</organism>
<protein>
    <submittedName>
        <fullName evidence="1">Uncharacterized protein</fullName>
    </submittedName>
</protein>
<dbReference type="RefSeq" id="WP_036656645.1">
    <property type="nucleotide sequence ID" value="NZ_JQCR01000003.1"/>
</dbReference>
<dbReference type="Proteomes" id="UP000029734">
    <property type="component" value="Unassembled WGS sequence"/>
</dbReference>
<keyword evidence="2" id="KW-1185">Reference proteome</keyword>
<gene>
    <name evidence="1" type="ORF">PWYN_23700</name>
</gene>